<dbReference type="PANTHER" id="PTHR47163:SF2">
    <property type="entry name" value="SI:DKEY-17M8.2"/>
    <property type="match status" value="1"/>
</dbReference>
<accession>A0A0F6HDD1</accession>
<sequence length="307" mass="35729">MKKGSQTTIVRAIGISFLELIQRFPTEMDVIDYFLHIKYPKGVRCSHCDSKKVVHRKTTPRKFQCNSCNNSFSIFKSSIFKDSKLDLRKWLYVIHLVINAKKGISACQVHREIRGSYKTSWRMVHQIRKAMGQVTTQNVFKAIFEIDEAYVPAGPKIKQKSKRGRGSLKTPIVGVYNREKDRIYATVALPNELGQKLTGKQLLTILEKVATQNSTIMTDEFRPYNLLDKKGYEHQKVNHSQHQYAFNGIHVNNVEAFWSIFKRGLVGSFHHISGKYLQAYIDEFTFRFNNRKNKKIFYDLLERSLLE</sequence>
<dbReference type="InterPro" id="IPR024442">
    <property type="entry name" value="Transposase_Zn_ribbon"/>
</dbReference>
<reference evidence="2 3" key="1">
    <citation type="submission" date="2012-09" db="EMBL/GenBank/DDBJ databases">
        <authorList>
            <person name="Harkins D.M."/>
            <person name="Durkin A.S."/>
            <person name="Brinkac L.M."/>
            <person name="Selengut J.D."/>
            <person name="Sanka R."/>
            <person name="DePew J."/>
            <person name="Purushe J."/>
            <person name="Chanthongthip A."/>
            <person name="Lattana O."/>
            <person name="Phetsouvanh R."/>
            <person name="Newton P.N."/>
            <person name="Vinetz J.M."/>
            <person name="Sutton G.G."/>
            <person name="Nelson W.C."/>
            <person name="Fouts D.E."/>
        </authorList>
    </citation>
    <scope>NUCLEOTIDE SEQUENCE [LARGE SCALE GENOMIC DNA]</scope>
    <source>
        <strain evidence="2 3">UI 12621</strain>
    </source>
</reference>
<dbReference type="Proteomes" id="UP000006324">
    <property type="component" value="Unassembled WGS sequence"/>
</dbReference>
<dbReference type="PANTHER" id="PTHR47163">
    <property type="entry name" value="DDE_TNP_IS1595 DOMAIN-CONTAINING PROTEIN"/>
    <property type="match status" value="1"/>
</dbReference>
<protein>
    <submittedName>
        <fullName evidence="2">ISXO2-like transposase domain protein</fullName>
    </submittedName>
</protein>
<proteinExistence type="predicted"/>
<evidence type="ECO:0000313" key="3">
    <source>
        <dbReference type="Proteomes" id="UP000006324"/>
    </source>
</evidence>
<evidence type="ECO:0000259" key="1">
    <source>
        <dbReference type="SMART" id="SM01126"/>
    </source>
</evidence>
<comment type="caution">
    <text evidence="2">The sequence shown here is derived from an EMBL/GenBank/DDBJ whole genome shotgun (WGS) entry which is preliminary data.</text>
</comment>
<evidence type="ECO:0000313" key="2">
    <source>
        <dbReference type="EMBL" id="EKO26327.1"/>
    </source>
</evidence>
<dbReference type="EMBL" id="AHNQ02000014">
    <property type="protein sequence ID" value="EKO26327.1"/>
    <property type="molecule type" value="Genomic_DNA"/>
</dbReference>
<name>A0A0F6HDD1_LEPIR</name>
<dbReference type="InterPro" id="IPR053164">
    <property type="entry name" value="IS1016-like_transposase"/>
</dbReference>
<dbReference type="NCBIfam" id="NF033547">
    <property type="entry name" value="transpos_IS1595"/>
    <property type="match status" value="1"/>
</dbReference>
<feature type="domain" description="ISXO2-like transposase" evidence="1">
    <location>
        <begin position="139"/>
        <end position="289"/>
    </location>
</feature>
<dbReference type="AlphaFoldDB" id="A0A0F6HDD1"/>
<dbReference type="Pfam" id="PF12762">
    <property type="entry name" value="DDE_Tnp_IS1595"/>
    <property type="match status" value="1"/>
</dbReference>
<organism evidence="2 3">
    <name type="scientific">Leptospira interrogans str. UI 12621</name>
    <dbReference type="NCBI Taxonomy" id="1049937"/>
    <lineage>
        <taxon>Bacteria</taxon>
        <taxon>Pseudomonadati</taxon>
        <taxon>Spirochaetota</taxon>
        <taxon>Spirochaetia</taxon>
        <taxon>Leptospirales</taxon>
        <taxon>Leptospiraceae</taxon>
        <taxon>Leptospira</taxon>
    </lineage>
</organism>
<gene>
    <name evidence="2" type="ORF">LEP1GSC104_3190</name>
</gene>
<dbReference type="InterPro" id="IPR024445">
    <property type="entry name" value="Tnp_ISXO2-like"/>
</dbReference>
<dbReference type="SMART" id="SM01126">
    <property type="entry name" value="DDE_Tnp_IS1595"/>
    <property type="match status" value="1"/>
</dbReference>
<dbReference type="Pfam" id="PF12760">
    <property type="entry name" value="Zn_ribbon_IS1595"/>
    <property type="match status" value="1"/>
</dbReference>